<dbReference type="EMBL" id="QGDB01000001">
    <property type="protein sequence ID" value="PWL19571.1"/>
    <property type="molecule type" value="Genomic_DNA"/>
</dbReference>
<reference evidence="1 2" key="1">
    <citation type="submission" date="2018-05" db="EMBL/GenBank/DDBJ databases">
        <title>Comparative genomic sequence analysis between strain HN4 and CCM 8460T (Falsochrobactrum ovis) will provide more evidence to prove that HN4 is a new species of Falsochrobactrum.</title>
        <authorList>
            <person name="Lyu W."/>
            <person name="Sun L."/>
            <person name="Yao L."/>
        </authorList>
    </citation>
    <scope>NUCLEOTIDE SEQUENCE [LARGE SCALE GENOMIC DNA]</scope>
    <source>
        <strain evidence="1 2">HN4</strain>
    </source>
</reference>
<proteinExistence type="predicted"/>
<comment type="caution">
    <text evidence="1">The sequence shown here is derived from an EMBL/GenBank/DDBJ whole genome shotgun (WGS) entry which is preliminary data.</text>
</comment>
<name>A0A316JE77_9HYPH</name>
<evidence type="ECO:0000313" key="1">
    <source>
        <dbReference type="EMBL" id="PWL19571.1"/>
    </source>
</evidence>
<dbReference type="OrthoDB" id="9798539at2"/>
<gene>
    <name evidence="1" type="ORF">DKP76_03245</name>
</gene>
<evidence type="ECO:0000313" key="2">
    <source>
        <dbReference type="Proteomes" id="UP000245865"/>
    </source>
</evidence>
<dbReference type="Proteomes" id="UP000245865">
    <property type="component" value="Unassembled WGS sequence"/>
</dbReference>
<dbReference type="RefSeq" id="WP_109704961.1">
    <property type="nucleotide sequence ID" value="NZ_QGDB01000001.1"/>
</dbReference>
<accession>A0A316JE77</accession>
<dbReference type="AlphaFoldDB" id="A0A316JE77"/>
<organism evidence="1 2">
    <name type="scientific">Falsochrobactrum shanghaiense</name>
    <dbReference type="NCBI Taxonomy" id="2201899"/>
    <lineage>
        <taxon>Bacteria</taxon>
        <taxon>Pseudomonadati</taxon>
        <taxon>Pseudomonadota</taxon>
        <taxon>Alphaproteobacteria</taxon>
        <taxon>Hyphomicrobiales</taxon>
        <taxon>Brucellaceae</taxon>
        <taxon>Falsochrobactrum</taxon>
    </lineage>
</organism>
<sequence length="357" mass="37996">MINILSDLGDTDLSVAVLDYSSSPPVLYLNVVQGAISVTCAAWDNIRTDQTAILLLDGVEIASQPIEPLDPDGENPNQGKAPIFPVDVKGNFTAGNRYSLQIKSVDTAMNIGLSRTLVFDVKADSLEKHISIDITQGAAGYSDKYPYLMPADVAVVRGPAGLELEARSGGAVRFQDCGGAETCIFSFDDRGVCPLVLIRIDSLNPSGGPSGLLADDPDRIILFRRGKKDELISKPVIFGNYVPATGDAALAFDSVSCNSVGIADGQTMCIVSLIMKNPAATDTLYINLGEGLRMAEHTYNKSYSASPGTNLPSTPIVNGMAEFGVIADAPGTYDVAAFPRMQTSAYWTNKIEFRSLL</sequence>
<keyword evidence="2" id="KW-1185">Reference proteome</keyword>
<protein>
    <submittedName>
        <fullName evidence="1">Glyceraldehyde-3-phosphate dehydrogenase</fullName>
    </submittedName>
</protein>